<evidence type="ECO:0000256" key="2">
    <source>
        <dbReference type="ARBA" id="ARBA00023315"/>
    </source>
</evidence>
<dbReference type="Pfam" id="PF00583">
    <property type="entry name" value="Acetyltransf_1"/>
    <property type="match status" value="1"/>
</dbReference>
<organism evidence="4 5">
    <name type="scientific">Kitasatospora purpeofusca</name>
    <dbReference type="NCBI Taxonomy" id="67352"/>
    <lineage>
        <taxon>Bacteria</taxon>
        <taxon>Bacillati</taxon>
        <taxon>Actinomycetota</taxon>
        <taxon>Actinomycetes</taxon>
        <taxon>Kitasatosporales</taxon>
        <taxon>Streptomycetaceae</taxon>
        <taxon>Kitasatospora</taxon>
    </lineage>
</organism>
<keyword evidence="5" id="KW-1185">Reference proteome</keyword>
<dbReference type="PROSITE" id="PS51186">
    <property type="entry name" value="GNAT"/>
    <property type="match status" value="1"/>
</dbReference>
<dbReference type="Proteomes" id="UP001432222">
    <property type="component" value="Chromosome"/>
</dbReference>
<dbReference type="PANTHER" id="PTHR43877:SF1">
    <property type="entry name" value="ACETYLTRANSFERASE"/>
    <property type="match status" value="1"/>
</dbReference>
<reference evidence="4" key="1">
    <citation type="submission" date="2022-10" db="EMBL/GenBank/DDBJ databases">
        <title>The complete genomes of actinobacterial strains from the NBC collection.</title>
        <authorList>
            <person name="Joergensen T.S."/>
            <person name="Alvarez Arevalo M."/>
            <person name="Sterndorff E.B."/>
            <person name="Faurdal D."/>
            <person name="Vuksanovic O."/>
            <person name="Mourched A.-S."/>
            <person name="Charusanti P."/>
            <person name="Shaw S."/>
            <person name="Blin K."/>
            <person name="Weber T."/>
        </authorList>
    </citation>
    <scope>NUCLEOTIDE SEQUENCE</scope>
    <source>
        <strain evidence="4">NBC_00222</strain>
    </source>
</reference>
<dbReference type="Gene3D" id="3.40.630.30">
    <property type="match status" value="1"/>
</dbReference>
<feature type="domain" description="N-acetyltransferase" evidence="3">
    <location>
        <begin position="5"/>
        <end position="158"/>
    </location>
</feature>
<dbReference type="InterPro" id="IPR016181">
    <property type="entry name" value="Acyl_CoA_acyltransferase"/>
</dbReference>
<dbReference type="PANTHER" id="PTHR43877">
    <property type="entry name" value="AMINOALKYLPHOSPHONATE N-ACETYLTRANSFERASE-RELATED-RELATED"/>
    <property type="match status" value="1"/>
</dbReference>
<dbReference type="EMBL" id="CP108110">
    <property type="protein sequence ID" value="WUQ88378.1"/>
    <property type="molecule type" value="Genomic_DNA"/>
</dbReference>
<sequence>MTLATAARPAVPEDADELLRLRVAVLDGGPLTDEWRNTFRDDMRERLGTDPNLLSYVVPTADGLAACAIGIVYRGYLGPAFPTGLWGRIHTVATDPAHQRRGHGRAVTTALVEALKDRGCGSVELRATTAGARLYRTLGFEPLDGFMTLRPGPGGWTR</sequence>
<name>A0ABZ1UB32_9ACTN</name>
<proteinExistence type="predicted"/>
<evidence type="ECO:0000259" key="3">
    <source>
        <dbReference type="PROSITE" id="PS51186"/>
    </source>
</evidence>
<accession>A0ABZ1UB32</accession>
<dbReference type="InterPro" id="IPR000182">
    <property type="entry name" value="GNAT_dom"/>
</dbReference>
<gene>
    <name evidence="4" type="ORF">OHA16_38515</name>
</gene>
<dbReference type="InterPro" id="IPR050832">
    <property type="entry name" value="Bact_Acetyltransf"/>
</dbReference>
<protein>
    <submittedName>
        <fullName evidence="4">GNAT family N-acetyltransferase</fullName>
    </submittedName>
</protein>
<evidence type="ECO:0000313" key="4">
    <source>
        <dbReference type="EMBL" id="WUQ88378.1"/>
    </source>
</evidence>
<dbReference type="RefSeq" id="WP_328958925.1">
    <property type="nucleotide sequence ID" value="NZ_CP108110.1"/>
</dbReference>
<evidence type="ECO:0000256" key="1">
    <source>
        <dbReference type="ARBA" id="ARBA00022679"/>
    </source>
</evidence>
<dbReference type="SUPFAM" id="SSF55729">
    <property type="entry name" value="Acyl-CoA N-acyltransferases (Nat)"/>
    <property type="match status" value="1"/>
</dbReference>
<keyword evidence="2" id="KW-0012">Acyltransferase</keyword>
<dbReference type="CDD" id="cd04301">
    <property type="entry name" value="NAT_SF"/>
    <property type="match status" value="1"/>
</dbReference>
<evidence type="ECO:0000313" key="5">
    <source>
        <dbReference type="Proteomes" id="UP001432222"/>
    </source>
</evidence>
<keyword evidence="1" id="KW-0808">Transferase</keyword>